<dbReference type="Proteomes" id="UP000070404">
    <property type="component" value="Unassembled WGS sequence"/>
</dbReference>
<dbReference type="PROSITE" id="PS51195">
    <property type="entry name" value="Q_MOTIF"/>
    <property type="match status" value="1"/>
</dbReference>
<keyword evidence="4" id="KW-0347">Helicase</keyword>
<dbReference type="InterPro" id="IPR014014">
    <property type="entry name" value="RNA_helicase_DEAD_Q_motif"/>
</dbReference>
<keyword evidence="1" id="KW-0547">Nucleotide-binding</keyword>
<keyword evidence="15" id="KW-1185">Reference proteome</keyword>
<evidence type="ECO:0000256" key="3">
    <source>
        <dbReference type="ARBA" id="ARBA00022801"/>
    </source>
</evidence>
<dbReference type="SMART" id="SM00487">
    <property type="entry name" value="DEXDc"/>
    <property type="match status" value="1"/>
</dbReference>
<dbReference type="GO" id="GO:0005524">
    <property type="term" value="F:ATP binding"/>
    <property type="evidence" value="ECO:0007669"/>
    <property type="project" value="UniProtKB-KW"/>
</dbReference>
<name>A0A133VIS1_9EURY</name>
<evidence type="ECO:0000256" key="7">
    <source>
        <dbReference type="ARBA" id="ARBA00023204"/>
    </source>
</evidence>
<feature type="domain" description="Helicase ATP-binding" evidence="11">
    <location>
        <begin position="40"/>
        <end position="217"/>
    </location>
</feature>
<dbReference type="InterPro" id="IPR052511">
    <property type="entry name" value="ATP-dep_Helicase"/>
</dbReference>
<keyword evidence="3" id="KW-0378">Hydrolase</keyword>
<dbReference type="InterPro" id="IPR011545">
    <property type="entry name" value="DEAD/DEAH_box_helicase_dom"/>
</dbReference>
<dbReference type="GO" id="GO:0016887">
    <property type="term" value="F:ATP hydrolysis activity"/>
    <property type="evidence" value="ECO:0007669"/>
    <property type="project" value="TreeGrafter"/>
</dbReference>
<evidence type="ECO:0000256" key="9">
    <source>
        <dbReference type="ARBA" id="ARBA00093467"/>
    </source>
</evidence>
<dbReference type="Pfam" id="PF08494">
    <property type="entry name" value="DEAD_assoc"/>
    <property type="match status" value="1"/>
</dbReference>
<keyword evidence="8" id="KW-0413">Isomerase</keyword>
<keyword evidence="6" id="KW-0238">DNA-binding</keyword>
<evidence type="ECO:0000313" key="15">
    <source>
        <dbReference type="Proteomes" id="UP000070404"/>
    </source>
</evidence>
<dbReference type="InterPro" id="IPR013701">
    <property type="entry name" value="Lhr-like_DEAD/DEAH_assoc"/>
</dbReference>
<dbReference type="InterPro" id="IPR045628">
    <property type="entry name" value="Lhr_WH_dom"/>
</dbReference>
<keyword evidence="2" id="KW-0227">DNA damage</keyword>
<evidence type="ECO:0000256" key="2">
    <source>
        <dbReference type="ARBA" id="ARBA00022763"/>
    </source>
</evidence>
<dbReference type="AlphaFoldDB" id="A0A133VIS1"/>
<keyword evidence="7" id="KW-0234">DNA repair</keyword>
<evidence type="ECO:0000256" key="8">
    <source>
        <dbReference type="ARBA" id="ARBA00023235"/>
    </source>
</evidence>
<protein>
    <recommendedName>
        <fullName evidence="16">Helicase</fullName>
    </recommendedName>
</protein>
<sequence>MKTHNISKTMDQFKHLHEKVKEPLKKFGITKPTPIQRRAIPPVLKGKNSLLVAPTGTGKTEAALLPIFSQYVEKDTENGIKIIYIAPLRALNRDMLDRLQRWEEHLDLDIQVRHGDTTQYQRRQQALHPPDILITTPETMQAILPGSRMKEHLKSVRWVIVDEVHELAESKRGTQLSLGLERVFRLAGDFQRVGLSATVGDMEKMSRFLVGPEREVEIVNASSTEEMSIWVESPMPTESDAELSDDLNADPSTIARIRRIRDLIDEHESSLTFVNTREASEILGSRLKFWDSDFPVSVHHGSLSKDYRISSEDEFRKGGVKSIICTSSMELGIDIGNIDFVIQYMSPRQVKRLIQRVGRSGHKIREASEGVVIAADPDDVIEAGMIAERVVSDWLEPTDIHEKSLDVLAHQIVGFTLDGVSDPEKIFEFVSRAYPYRNFPSEEFFEVVEQLQDQGVLWRDDGEISRGKRSWKYYYTTLSMIPDIKNFQIEDMVTGQSIGTLDEEFVIDKAEPGVTFICQGEAWQVVEIEDDKVRVEPIDDPYGAIPAWEGELIPVDSKIAEKSGIFRKHVKNALADGEDKDGILEDLESRYPVEKDALEWSLNYLEDQDEEAYIPTDDGLLIETYKDFAVLHVPLGTNGNRTMGQILSALLTTRLGASVRIKTDPYRIAFRFPDKPDPELIETTLRDLEPDYIEPLLEKILKKSSVFRWRLLHVAKKFGAIEKDADYSKISGDRLVEAYQDTPLWTEAEREVRLEKLNVPVVKKLLESLENDEIEIETISRGYNQGPTPIGLPILNELAASGELVVPERAEREILKALKRRLKNEQIKLLCLNCLDWSTLTRVRRLDEKPECGNCGARLLGLTPKRGREVRKLLEKERREEKLDDEEKHRIKRFKDTANMIITHGKKAITAMAGRGIGPTTASRILRKQPETEDDFYREILDAERQYARTHGFWD</sequence>
<evidence type="ECO:0000256" key="10">
    <source>
        <dbReference type="PROSITE-ProRule" id="PRU00552"/>
    </source>
</evidence>
<organism evidence="14 15">
    <name type="scientific">candidate division MSBL1 archaeon SCGC-AAA382C18</name>
    <dbReference type="NCBI Taxonomy" id="1698281"/>
    <lineage>
        <taxon>Archaea</taxon>
        <taxon>Methanobacteriati</taxon>
        <taxon>Methanobacteriota</taxon>
        <taxon>candidate division MSBL1</taxon>
    </lineage>
</organism>
<evidence type="ECO:0000313" key="14">
    <source>
        <dbReference type="EMBL" id="KXB06341.1"/>
    </source>
</evidence>
<feature type="domain" description="DEAD-box RNA helicase Q" evidence="13">
    <location>
        <begin position="9"/>
        <end position="37"/>
    </location>
</feature>
<feature type="domain" description="Helicase C-terminal" evidence="12">
    <location>
        <begin position="259"/>
        <end position="406"/>
    </location>
</feature>
<dbReference type="SMART" id="SM00490">
    <property type="entry name" value="HELICc"/>
    <property type="match status" value="1"/>
</dbReference>
<feature type="short sequence motif" description="Q motif" evidence="10">
    <location>
        <begin position="9"/>
        <end position="37"/>
    </location>
</feature>
<evidence type="ECO:0000256" key="1">
    <source>
        <dbReference type="ARBA" id="ARBA00022741"/>
    </source>
</evidence>
<evidence type="ECO:0000259" key="13">
    <source>
        <dbReference type="PROSITE" id="PS51195"/>
    </source>
</evidence>
<dbReference type="InterPro" id="IPR014001">
    <property type="entry name" value="Helicase_ATP-bd"/>
</dbReference>
<dbReference type="PROSITE" id="PS51194">
    <property type="entry name" value="HELICASE_CTER"/>
    <property type="match status" value="1"/>
</dbReference>
<reference evidence="14 15" key="1">
    <citation type="journal article" date="2016" name="Sci. Rep.">
        <title>Metabolic traits of an uncultured archaeal lineage -MSBL1- from brine pools of the Red Sea.</title>
        <authorList>
            <person name="Mwirichia R."/>
            <person name="Alam I."/>
            <person name="Rashid M."/>
            <person name="Vinu M."/>
            <person name="Ba-Alawi W."/>
            <person name="Anthony Kamau A."/>
            <person name="Kamanda Ngugi D."/>
            <person name="Goker M."/>
            <person name="Klenk H.P."/>
            <person name="Bajic V."/>
            <person name="Stingl U."/>
        </authorList>
    </citation>
    <scope>NUCLEOTIDE SEQUENCE [LARGE SCALE GENOMIC DNA]</scope>
    <source>
        <strain evidence="14">SCGC-AAA382C18</strain>
    </source>
</reference>
<comment type="similarity">
    <text evidence="9">Belongs to the Lhr helicase family. Lhr-Core subfamily.</text>
</comment>
<dbReference type="PANTHER" id="PTHR47962:SF5">
    <property type="entry name" value="ATP-DEPENDENT HELICASE LHR-RELATED"/>
    <property type="match status" value="1"/>
</dbReference>
<dbReference type="Gene3D" id="3.40.50.300">
    <property type="entry name" value="P-loop containing nucleotide triphosphate hydrolases"/>
    <property type="match status" value="2"/>
</dbReference>
<dbReference type="EMBL" id="LHYF01000041">
    <property type="protein sequence ID" value="KXB06341.1"/>
    <property type="molecule type" value="Genomic_DNA"/>
</dbReference>
<dbReference type="PROSITE" id="PS51192">
    <property type="entry name" value="HELICASE_ATP_BIND_1"/>
    <property type="match status" value="1"/>
</dbReference>
<dbReference type="InterPro" id="IPR017170">
    <property type="entry name" value="Lhr-like"/>
</dbReference>
<dbReference type="InterPro" id="IPR027417">
    <property type="entry name" value="P-loop_NTPase"/>
</dbReference>
<gene>
    <name evidence="14" type="ORF">AKJ52_02315</name>
</gene>
<evidence type="ECO:0000256" key="5">
    <source>
        <dbReference type="ARBA" id="ARBA00022840"/>
    </source>
</evidence>
<evidence type="ECO:0000259" key="12">
    <source>
        <dbReference type="PROSITE" id="PS51194"/>
    </source>
</evidence>
<dbReference type="Pfam" id="PF19306">
    <property type="entry name" value="WHD_Lhr"/>
    <property type="match status" value="1"/>
</dbReference>
<evidence type="ECO:0000259" key="11">
    <source>
        <dbReference type="PROSITE" id="PS51192"/>
    </source>
</evidence>
<dbReference type="GO" id="GO:0003724">
    <property type="term" value="F:RNA helicase activity"/>
    <property type="evidence" value="ECO:0007669"/>
    <property type="project" value="InterPro"/>
</dbReference>
<dbReference type="SUPFAM" id="SSF52540">
    <property type="entry name" value="P-loop containing nucleoside triphosphate hydrolases"/>
    <property type="match status" value="2"/>
</dbReference>
<dbReference type="PANTHER" id="PTHR47962">
    <property type="entry name" value="ATP-DEPENDENT HELICASE LHR-RELATED-RELATED"/>
    <property type="match status" value="1"/>
</dbReference>
<dbReference type="InterPro" id="IPR001650">
    <property type="entry name" value="Helicase_C-like"/>
</dbReference>
<accession>A0A133VIS1</accession>
<dbReference type="GO" id="GO:0140097">
    <property type="term" value="F:catalytic activity, acting on DNA"/>
    <property type="evidence" value="ECO:0007669"/>
    <property type="project" value="UniProtKB-ARBA"/>
</dbReference>
<dbReference type="PIRSF" id="PIRSF037307">
    <property type="entry name" value="Lhr-like_helic_prd"/>
    <property type="match status" value="1"/>
</dbReference>
<dbReference type="Pfam" id="PF00271">
    <property type="entry name" value="Helicase_C"/>
    <property type="match status" value="1"/>
</dbReference>
<evidence type="ECO:0000256" key="6">
    <source>
        <dbReference type="ARBA" id="ARBA00023125"/>
    </source>
</evidence>
<dbReference type="PATRIC" id="fig|1698281.3.peg.445"/>
<keyword evidence="5" id="KW-0067">ATP-binding</keyword>
<dbReference type="Pfam" id="PF00270">
    <property type="entry name" value="DEAD"/>
    <property type="match status" value="1"/>
</dbReference>
<evidence type="ECO:0008006" key="16">
    <source>
        <dbReference type="Google" id="ProtNLM"/>
    </source>
</evidence>
<evidence type="ECO:0000256" key="4">
    <source>
        <dbReference type="ARBA" id="ARBA00022806"/>
    </source>
</evidence>
<dbReference type="GO" id="GO:0003677">
    <property type="term" value="F:DNA binding"/>
    <property type="evidence" value="ECO:0007669"/>
    <property type="project" value="UniProtKB-KW"/>
</dbReference>
<dbReference type="GO" id="GO:0006281">
    <property type="term" value="P:DNA repair"/>
    <property type="evidence" value="ECO:0007669"/>
    <property type="project" value="UniProtKB-KW"/>
</dbReference>
<comment type="caution">
    <text evidence="14">The sequence shown here is derived from an EMBL/GenBank/DDBJ whole genome shotgun (WGS) entry which is preliminary data.</text>
</comment>
<proteinExistence type="inferred from homology"/>